<dbReference type="GO" id="GO:0000981">
    <property type="term" value="F:DNA-binding transcription factor activity, RNA polymerase II-specific"/>
    <property type="evidence" value="ECO:0007669"/>
    <property type="project" value="InterPro"/>
</dbReference>
<evidence type="ECO:0000256" key="2">
    <source>
        <dbReference type="ARBA" id="ARBA00022833"/>
    </source>
</evidence>
<keyword evidence="3" id="KW-0805">Transcription regulation</keyword>
<dbReference type="GO" id="GO:0008270">
    <property type="term" value="F:zinc ion binding"/>
    <property type="evidence" value="ECO:0007669"/>
    <property type="project" value="InterPro"/>
</dbReference>
<dbReference type="PANTHER" id="PTHR47659:SF7">
    <property type="entry name" value="FUNGAL TRANSCRIPTIONAL REGULATORY PROTEIN, N-TERMINAL DOMAIN-CONTAINING PROTEIN"/>
    <property type="match status" value="1"/>
</dbReference>
<name>A0A8H6WXI0_9AGAR</name>
<dbReference type="OrthoDB" id="5575144at2759"/>
<dbReference type="Gene3D" id="4.10.240.10">
    <property type="entry name" value="Zn(2)-C6 fungal-type DNA-binding domain"/>
    <property type="match status" value="1"/>
</dbReference>
<gene>
    <name evidence="10" type="ORF">MVEN_02486400</name>
</gene>
<keyword evidence="2" id="KW-0862">Zinc</keyword>
<evidence type="ECO:0000256" key="5">
    <source>
        <dbReference type="ARBA" id="ARBA00023163"/>
    </source>
</evidence>
<keyword evidence="11" id="KW-1185">Reference proteome</keyword>
<dbReference type="InterPro" id="IPR001138">
    <property type="entry name" value="Zn2Cys6_DnaBD"/>
</dbReference>
<evidence type="ECO:0000256" key="8">
    <source>
        <dbReference type="SAM" id="MobiDB-lite"/>
    </source>
</evidence>
<dbReference type="Pfam" id="PF00172">
    <property type="entry name" value="Zn_clus"/>
    <property type="match status" value="1"/>
</dbReference>
<evidence type="ECO:0000256" key="6">
    <source>
        <dbReference type="ARBA" id="ARBA00023242"/>
    </source>
</evidence>
<dbReference type="PROSITE" id="PS50048">
    <property type="entry name" value="ZN2_CY6_FUNGAL_2"/>
    <property type="match status" value="1"/>
</dbReference>
<feature type="domain" description="Zn(2)-C6 fungal-type" evidence="9">
    <location>
        <begin position="73"/>
        <end position="102"/>
    </location>
</feature>
<evidence type="ECO:0000256" key="4">
    <source>
        <dbReference type="ARBA" id="ARBA00023125"/>
    </source>
</evidence>
<dbReference type="InterPro" id="IPR050335">
    <property type="entry name" value="ERT1_acuK_gluconeogen_tf"/>
</dbReference>
<feature type="compositionally biased region" description="Basic residues" evidence="8">
    <location>
        <begin position="109"/>
        <end position="124"/>
    </location>
</feature>
<protein>
    <recommendedName>
        <fullName evidence="7">Transcription activator of gluconeogenesis ERT1</fullName>
    </recommendedName>
</protein>
<reference evidence="10" key="1">
    <citation type="submission" date="2020-05" db="EMBL/GenBank/DDBJ databases">
        <title>Mycena genomes resolve the evolution of fungal bioluminescence.</title>
        <authorList>
            <person name="Tsai I.J."/>
        </authorList>
    </citation>
    <scope>NUCLEOTIDE SEQUENCE</scope>
    <source>
        <strain evidence="10">CCC161011</strain>
    </source>
</reference>
<evidence type="ECO:0000256" key="7">
    <source>
        <dbReference type="ARBA" id="ARBA00040903"/>
    </source>
</evidence>
<dbReference type="AlphaFoldDB" id="A0A8H6WXI0"/>
<evidence type="ECO:0000313" key="10">
    <source>
        <dbReference type="EMBL" id="KAF7330471.1"/>
    </source>
</evidence>
<evidence type="ECO:0000259" key="9">
    <source>
        <dbReference type="PROSITE" id="PS50048"/>
    </source>
</evidence>
<accession>A0A8H6WXI0</accession>
<keyword evidence="5" id="KW-0804">Transcription</keyword>
<feature type="region of interest" description="Disordered" evidence="8">
    <location>
        <begin position="104"/>
        <end position="133"/>
    </location>
</feature>
<evidence type="ECO:0000256" key="1">
    <source>
        <dbReference type="ARBA" id="ARBA00022723"/>
    </source>
</evidence>
<dbReference type="PANTHER" id="PTHR47659">
    <property type="entry name" value="ZN(II)2CYS6 TRANSCRIPTION FACTOR (EUROFUNG)-RELATED"/>
    <property type="match status" value="1"/>
</dbReference>
<dbReference type="GO" id="GO:0003677">
    <property type="term" value="F:DNA binding"/>
    <property type="evidence" value="ECO:0007669"/>
    <property type="project" value="UniProtKB-KW"/>
</dbReference>
<dbReference type="Proteomes" id="UP000620124">
    <property type="component" value="Unassembled WGS sequence"/>
</dbReference>
<dbReference type="EMBL" id="JACAZI010000033">
    <property type="protein sequence ID" value="KAF7330471.1"/>
    <property type="molecule type" value="Genomic_DNA"/>
</dbReference>
<keyword evidence="1" id="KW-0479">Metal-binding</keyword>
<comment type="caution">
    <text evidence="10">The sequence shown here is derived from an EMBL/GenBank/DDBJ whole genome shotgun (WGS) entry which is preliminary data.</text>
</comment>
<sequence>MDFASRLSQFSLSPPGYHSPMVSYEEKSPDGGDDLFHFLTSESFQASGTPTHIYPFSPTSQTICVKRRQVKIACTNCQKSCKKCDEGRPCLRCIKYNRREECQDAERKERKKGVKRGPYKKRDRKVGNSNAESEDLFQEIELDISPSPSSPSPPTTSGEAIPVGYTPGFYYAQFPPHPAREPGDPFHLALVPAQRYADEHEGFTYLPRHSSSLYLP</sequence>
<dbReference type="SMART" id="SM00066">
    <property type="entry name" value="GAL4"/>
    <property type="match status" value="1"/>
</dbReference>
<keyword evidence="4" id="KW-0238">DNA-binding</keyword>
<evidence type="ECO:0000256" key="3">
    <source>
        <dbReference type="ARBA" id="ARBA00023015"/>
    </source>
</evidence>
<evidence type="ECO:0000313" key="11">
    <source>
        <dbReference type="Proteomes" id="UP000620124"/>
    </source>
</evidence>
<proteinExistence type="predicted"/>
<dbReference type="CDD" id="cd00067">
    <property type="entry name" value="GAL4"/>
    <property type="match status" value="1"/>
</dbReference>
<dbReference type="InterPro" id="IPR036864">
    <property type="entry name" value="Zn2-C6_fun-type_DNA-bd_sf"/>
</dbReference>
<organism evidence="10 11">
    <name type="scientific">Mycena venus</name>
    <dbReference type="NCBI Taxonomy" id="2733690"/>
    <lineage>
        <taxon>Eukaryota</taxon>
        <taxon>Fungi</taxon>
        <taxon>Dikarya</taxon>
        <taxon>Basidiomycota</taxon>
        <taxon>Agaricomycotina</taxon>
        <taxon>Agaricomycetes</taxon>
        <taxon>Agaricomycetidae</taxon>
        <taxon>Agaricales</taxon>
        <taxon>Marasmiineae</taxon>
        <taxon>Mycenaceae</taxon>
        <taxon>Mycena</taxon>
    </lineage>
</organism>
<keyword evidence="6" id="KW-0539">Nucleus</keyword>
<dbReference type="SUPFAM" id="SSF57701">
    <property type="entry name" value="Zn2/Cys6 DNA-binding domain"/>
    <property type="match status" value="1"/>
</dbReference>